<feature type="compositionally biased region" description="Low complexity" evidence="7">
    <location>
        <begin position="35"/>
        <end position="49"/>
    </location>
</feature>
<dbReference type="PRINTS" id="PR00723">
    <property type="entry name" value="SUBTILISIN"/>
</dbReference>
<feature type="domain" description="SLH" evidence="8">
    <location>
        <begin position="825"/>
        <end position="888"/>
    </location>
</feature>
<dbReference type="PROSITE" id="PS00136">
    <property type="entry name" value="SUBTILASE_ASP"/>
    <property type="match status" value="1"/>
</dbReference>
<dbReference type="Proteomes" id="UP000244338">
    <property type="component" value="Unassembled WGS sequence"/>
</dbReference>
<organism evidence="9 10">
    <name type="scientific">Candidatus Carbonibacillus altaicus</name>
    <dbReference type="NCBI Taxonomy" id="2163959"/>
    <lineage>
        <taxon>Bacteria</taxon>
        <taxon>Bacillati</taxon>
        <taxon>Bacillota</taxon>
        <taxon>Bacilli</taxon>
        <taxon>Bacillales</taxon>
        <taxon>Candidatus Carbonibacillus</taxon>
    </lineage>
</organism>
<dbReference type="InterPro" id="IPR022398">
    <property type="entry name" value="Peptidase_S8_His-AS"/>
</dbReference>
<feature type="active site" description="Charge relay system" evidence="5">
    <location>
        <position position="175"/>
    </location>
</feature>
<feature type="domain" description="SLH" evidence="8">
    <location>
        <begin position="764"/>
        <end position="824"/>
    </location>
</feature>
<evidence type="ECO:0000256" key="6">
    <source>
        <dbReference type="RuleBase" id="RU003355"/>
    </source>
</evidence>
<comment type="caution">
    <text evidence="9">The sequence shown here is derived from an EMBL/GenBank/DDBJ whole genome shotgun (WGS) entry which is preliminary data.</text>
</comment>
<dbReference type="Pfam" id="PF00395">
    <property type="entry name" value="SLH"/>
    <property type="match status" value="3"/>
</dbReference>
<evidence type="ECO:0000256" key="4">
    <source>
        <dbReference type="ARBA" id="ARBA00022825"/>
    </source>
</evidence>
<feature type="active site" description="Charge relay system" evidence="5">
    <location>
        <position position="208"/>
    </location>
</feature>
<dbReference type="InterPro" id="IPR015500">
    <property type="entry name" value="Peptidase_S8_subtilisin-rel"/>
</dbReference>
<feature type="active site" description="Charge relay system" evidence="5">
    <location>
        <position position="356"/>
    </location>
</feature>
<dbReference type="InterPro" id="IPR050131">
    <property type="entry name" value="Peptidase_S8_subtilisin-like"/>
</dbReference>
<sequence length="949" mass="100571">MITWVGAVFVLFAILFAGFIVPTVQANSGDDLGNPTSSEAPSSESLSTTKNVLLTRGETVPADDQVPGEWIVEWDAAPSADPAYDVIDYDEQSHIGRIRARPGHEADIANHLEADPNVVRYQPNVKVRLSTAGSVSRAADVSSVKPAEQWYFSRLHVPEAQRITKGKDVTIAVIDTGVALDHPDLKERLVSGINLLAEDRSPYDDNGHGTAVAGILAADGHVRGIAPEARIMPVKALDALGSGNSYTVARGIREAIGKGARVIVLSLTDPVYSFAMENALDEAERAGAVVVAAAGNDGGKVPYPAAYPTVLGVGALDEKDHPAPFSNRGDAVDVVAYGVNIFTARPGGYDAYTGTSMAAPQAAGVAALLLSKKSGPPEAVRDQLRTTASLVPGAPRSSAGFGRVDAYAALSTWQGGPVSPYGGNTAPNRAAPLPLDKAVGVALPAGGSAYFTIDAPYTGSVTFSTEGLTGSLRFETLDSQGRVSRVANLTGGGSVTVSVPRGRSTIRLTNGAKAAMQFTLRPRFTIYTAPYGDNSSPARAYPIDLSETPSLVGTLPRAGIEAWFRLDLPSDGRLTVRAETDDPGLDLVLMVQDATSSLRVTDDNGLFNGRLYEETTFDVRGGSSIRVGVRNFYQYGVNAEYRLSLDYRPPASAGSDRPDTFAKSAALQLNATAFGYIPRAGGNEYYHVYVDRPTYVRVDVRGLPQASGGVLEAYDGNQKVIESFAVPESGTLTHVFALQGGLNYIRLGSSKPFTDRFYSLKAVRADGPFTDVADHWAKAQLAVLKQRGVVSGYADGAFYPDRAIRRSEFITLLVRRLWPLPAGGTSPSFSDLPPSHWAYQAFAQAAAAGWVSGYPDGGIHPDAPITRAEMAAILQKALLAQPVKGINPRSVSDLAAEAYRDVSPDHWALPALSLLTNAKRMSGYPDGTLRPDRTATRAEAAALIAGLWP</sequence>
<dbReference type="PROSITE" id="PS51892">
    <property type="entry name" value="SUBTILASE"/>
    <property type="match status" value="1"/>
</dbReference>
<evidence type="ECO:0000259" key="8">
    <source>
        <dbReference type="PROSITE" id="PS51272"/>
    </source>
</evidence>
<evidence type="ECO:0000256" key="3">
    <source>
        <dbReference type="ARBA" id="ARBA00022801"/>
    </source>
</evidence>
<accession>A0A2R6Y0N7</accession>
<keyword evidence="3 5" id="KW-0378">Hydrolase</keyword>
<keyword evidence="2 5" id="KW-0645">Protease</keyword>
<evidence type="ECO:0000256" key="5">
    <source>
        <dbReference type="PROSITE-ProRule" id="PRU01240"/>
    </source>
</evidence>
<dbReference type="GO" id="GO:0006508">
    <property type="term" value="P:proteolysis"/>
    <property type="evidence" value="ECO:0007669"/>
    <property type="project" value="UniProtKB-KW"/>
</dbReference>
<dbReference type="GO" id="GO:0004252">
    <property type="term" value="F:serine-type endopeptidase activity"/>
    <property type="evidence" value="ECO:0007669"/>
    <property type="project" value="UniProtKB-UniRule"/>
</dbReference>
<dbReference type="PANTHER" id="PTHR43806">
    <property type="entry name" value="PEPTIDASE S8"/>
    <property type="match status" value="1"/>
</dbReference>
<dbReference type="PROSITE" id="PS00137">
    <property type="entry name" value="SUBTILASE_HIS"/>
    <property type="match status" value="1"/>
</dbReference>
<evidence type="ECO:0000256" key="1">
    <source>
        <dbReference type="ARBA" id="ARBA00011073"/>
    </source>
</evidence>
<dbReference type="Gene3D" id="3.40.50.200">
    <property type="entry name" value="Peptidase S8/S53 domain"/>
    <property type="match status" value="1"/>
</dbReference>
<dbReference type="InterPro" id="IPR000209">
    <property type="entry name" value="Peptidase_S8/S53_dom"/>
</dbReference>
<name>A0A2R6Y0N7_9BACL</name>
<protein>
    <submittedName>
        <fullName evidence="9">Serine alkaline protease (Subtilisin E)</fullName>
    </submittedName>
</protein>
<dbReference type="Pfam" id="PF00082">
    <property type="entry name" value="Peptidase_S8"/>
    <property type="match status" value="1"/>
</dbReference>
<dbReference type="SUPFAM" id="SSF52743">
    <property type="entry name" value="Subtilisin-like"/>
    <property type="match status" value="1"/>
</dbReference>
<dbReference type="InterPro" id="IPR001119">
    <property type="entry name" value="SLH_dom"/>
</dbReference>
<dbReference type="InterPro" id="IPR023827">
    <property type="entry name" value="Peptidase_S8_Asp-AS"/>
</dbReference>
<evidence type="ECO:0000313" key="10">
    <source>
        <dbReference type="Proteomes" id="UP000244338"/>
    </source>
</evidence>
<dbReference type="EMBL" id="PEBX01000037">
    <property type="protein sequence ID" value="PTQ56237.1"/>
    <property type="molecule type" value="Genomic_DNA"/>
</dbReference>
<comment type="similarity">
    <text evidence="1 5 6">Belongs to the peptidase S8 family.</text>
</comment>
<dbReference type="PANTHER" id="PTHR43806:SF11">
    <property type="entry name" value="CEREVISIN-RELATED"/>
    <property type="match status" value="1"/>
</dbReference>
<proteinExistence type="inferred from homology"/>
<feature type="region of interest" description="Disordered" evidence="7">
    <location>
        <begin position="29"/>
        <end position="49"/>
    </location>
</feature>
<evidence type="ECO:0000256" key="7">
    <source>
        <dbReference type="SAM" id="MobiDB-lite"/>
    </source>
</evidence>
<dbReference type="PROSITE" id="PS51272">
    <property type="entry name" value="SLH"/>
    <property type="match status" value="3"/>
</dbReference>
<feature type="domain" description="SLH" evidence="8">
    <location>
        <begin position="895"/>
        <end position="949"/>
    </location>
</feature>
<reference evidence="10" key="1">
    <citation type="journal article" date="2018" name="Sci. Rep.">
        <title>Lignite coal burning seam in the remote Altai Mountains harbors a hydrogen-driven thermophilic microbial community.</title>
        <authorList>
            <person name="Kadnikov V.V."/>
            <person name="Mardanov A.V."/>
            <person name="Ivasenko D.A."/>
            <person name="Antsiferov D.V."/>
            <person name="Beletsky A.V."/>
            <person name="Karnachuk O.V."/>
            <person name="Ravin N.V."/>
        </authorList>
    </citation>
    <scope>NUCLEOTIDE SEQUENCE [LARGE SCALE GENOMIC DNA]</scope>
</reference>
<dbReference type="AlphaFoldDB" id="A0A2R6Y0N7"/>
<dbReference type="InterPro" id="IPR036852">
    <property type="entry name" value="Peptidase_S8/S53_dom_sf"/>
</dbReference>
<keyword evidence="4 5" id="KW-0720">Serine protease</keyword>
<evidence type="ECO:0000256" key="2">
    <source>
        <dbReference type="ARBA" id="ARBA00022670"/>
    </source>
</evidence>
<dbReference type="PROSITE" id="PS00138">
    <property type="entry name" value="SUBTILASE_SER"/>
    <property type="match status" value="1"/>
</dbReference>
<evidence type="ECO:0000313" key="9">
    <source>
        <dbReference type="EMBL" id="PTQ56237.1"/>
    </source>
</evidence>
<gene>
    <name evidence="9" type="ORF">BSOLF_0548</name>
</gene>
<dbReference type="InterPro" id="IPR023828">
    <property type="entry name" value="Peptidase_S8_Ser-AS"/>
</dbReference>